<keyword evidence="3" id="KW-0698">rRNA processing</keyword>
<dbReference type="AlphaFoldDB" id="A0A1A7WJX9"/>
<dbReference type="FunFam" id="1.25.40.10:FF:003652">
    <property type="entry name" value="Uncharacterized protein"/>
    <property type="match status" value="1"/>
</dbReference>
<dbReference type="EMBL" id="HADW01004439">
    <property type="protein sequence ID" value="SBP05839.1"/>
    <property type="molecule type" value="Transcribed_RNA"/>
</dbReference>
<feature type="domain" description="U3 small nucleolar RNA-associated protein 6 N-terminal" evidence="6">
    <location>
        <begin position="9"/>
        <end position="91"/>
    </location>
</feature>
<feature type="domain" description="U3 small nucleolar RNA-associated protein 6 homolog C-terminal" evidence="7">
    <location>
        <begin position="306"/>
        <end position="575"/>
    </location>
</feature>
<organism evidence="8">
    <name type="scientific">Iconisemion striatum</name>
    <dbReference type="NCBI Taxonomy" id="60296"/>
    <lineage>
        <taxon>Eukaryota</taxon>
        <taxon>Metazoa</taxon>
        <taxon>Chordata</taxon>
        <taxon>Craniata</taxon>
        <taxon>Vertebrata</taxon>
        <taxon>Euteleostomi</taxon>
        <taxon>Actinopterygii</taxon>
        <taxon>Neopterygii</taxon>
        <taxon>Teleostei</taxon>
        <taxon>Neoteleostei</taxon>
        <taxon>Acanthomorphata</taxon>
        <taxon>Ovalentaria</taxon>
        <taxon>Atherinomorphae</taxon>
        <taxon>Cyprinodontiformes</taxon>
        <taxon>Nothobranchiidae</taxon>
        <taxon>Iconisemion</taxon>
    </lineage>
</organism>
<reference evidence="8" key="2">
    <citation type="submission" date="2016-06" db="EMBL/GenBank/DDBJ databases">
        <title>The genome of a short-lived fish provides insights into sex chromosome evolution and the genetic control of aging.</title>
        <authorList>
            <person name="Reichwald K."/>
            <person name="Felder M."/>
            <person name="Petzold A."/>
            <person name="Koch P."/>
            <person name="Groth M."/>
            <person name="Platzer M."/>
        </authorList>
    </citation>
    <scope>NUCLEOTIDE SEQUENCE</scope>
    <source>
        <tissue evidence="8">Brain</tissue>
    </source>
</reference>
<keyword evidence="4" id="KW-0677">Repeat</keyword>
<dbReference type="PANTHER" id="PTHR23271">
    <property type="entry name" value="HEPATOCELLULAR CARCINOMA-ASSOCIATED ANTIGEN 66"/>
    <property type="match status" value="1"/>
</dbReference>
<dbReference type="GO" id="GO:0000462">
    <property type="term" value="P:maturation of SSU-rRNA from tricistronic rRNA transcript (SSU-rRNA, 5.8S rRNA, LSU-rRNA)"/>
    <property type="evidence" value="ECO:0007669"/>
    <property type="project" value="InterPro"/>
</dbReference>
<evidence type="ECO:0000256" key="1">
    <source>
        <dbReference type="ARBA" id="ARBA00004604"/>
    </source>
</evidence>
<gene>
    <name evidence="8" type="primary">UTP6</name>
</gene>
<dbReference type="Pfam" id="PF08640">
    <property type="entry name" value="U3_assoc_6"/>
    <property type="match status" value="1"/>
</dbReference>
<dbReference type="InterPro" id="IPR013949">
    <property type="entry name" value="Utp6"/>
</dbReference>
<evidence type="ECO:0000256" key="5">
    <source>
        <dbReference type="ARBA" id="ARBA00023242"/>
    </source>
</evidence>
<comment type="similarity">
    <text evidence="2">Belongs to the UTP6 family.</text>
</comment>
<sequence length="595" mass="69753">MAEIVQQRIEDRIPELEQLERVGLFTKKEVKSIIKKATALEYKLQRLTVNKEDLIAYIQYEINVLELIKKRRAHIHYQFKREEIEFPIIQRINIIFRRATKKWKDDVQLWFSHVAFCKKWATKGQISKVFSSMLAIHPDKPALWIMAAKSELEDRDSSESARHLFLRALRFHPNNKKVYQEYFRMELLHSEKLRKQKEDLDKADVDLGEYEFSPEILSGKLAEVVYRDATEKIREAEFVISLLNIASIFDFTKDLQDSILQDLQKHYVHDSVTWDFMAKRELEAPGAGEELHTARGRALDINRREERCCQVYEEGLKSHGTEPMWTSYVAFCSERLKRKTNVQELKEKRQERMLGVLRRAHDSSLLKENYYKNWLEILLLSGDAEGAAGVAMAATQRYSQLVSVWCLSLQALMQLGSEDVGRLFQDALTHVNPKDSLPLWQLQVQWSTANQRPEETEAIFKRGLQSSVTTVAMEMKESYFNWSYSTGGYKKARKTFLSLRENRPLSKDLFTRMIEIEKEQETPKINNLRDCYERALQEFGTSDDDLWLQYIQEELGPLGQPENCGKIHWRAMKSLEGECVERFTSRYTLLQTGHL</sequence>
<dbReference type="InterPro" id="IPR011990">
    <property type="entry name" value="TPR-like_helical_dom_sf"/>
</dbReference>
<dbReference type="SUPFAM" id="SSF48452">
    <property type="entry name" value="TPR-like"/>
    <property type="match status" value="2"/>
</dbReference>
<dbReference type="InterPro" id="IPR056907">
    <property type="entry name" value="UTP6_C"/>
</dbReference>
<evidence type="ECO:0000256" key="4">
    <source>
        <dbReference type="ARBA" id="ARBA00022737"/>
    </source>
</evidence>
<dbReference type="Pfam" id="PF24892">
    <property type="entry name" value="UTP6_C"/>
    <property type="match status" value="1"/>
</dbReference>
<reference evidence="8" key="1">
    <citation type="submission" date="2016-05" db="EMBL/GenBank/DDBJ databases">
        <authorList>
            <person name="Lavstsen T."/>
            <person name="Jespersen J.S."/>
        </authorList>
    </citation>
    <scope>NUCLEOTIDE SEQUENCE</scope>
    <source>
        <tissue evidence="8">Brain</tissue>
    </source>
</reference>
<evidence type="ECO:0000256" key="3">
    <source>
        <dbReference type="ARBA" id="ARBA00022552"/>
    </source>
</evidence>
<dbReference type="EMBL" id="HADX01010770">
    <property type="protein sequence ID" value="SBP33002.1"/>
    <property type="molecule type" value="Transcribed_RNA"/>
</dbReference>
<name>A0A1A7WJX9_9TELE</name>
<dbReference type="Gene3D" id="1.25.40.10">
    <property type="entry name" value="Tetratricopeptide repeat domain"/>
    <property type="match status" value="2"/>
</dbReference>
<dbReference type="InterPro" id="IPR003107">
    <property type="entry name" value="HAT"/>
</dbReference>
<evidence type="ECO:0000259" key="7">
    <source>
        <dbReference type="Pfam" id="PF24892"/>
    </source>
</evidence>
<dbReference type="GO" id="GO:0034388">
    <property type="term" value="C:Pwp2p-containing subcomplex of 90S preribosome"/>
    <property type="evidence" value="ECO:0007669"/>
    <property type="project" value="TreeGrafter"/>
</dbReference>
<proteinExistence type="inferred from homology"/>
<keyword evidence="5" id="KW-0539">Nucleus</keyword>
<evidence type="ECO:0000259" key="6">
    <source>
        <dbReference type="Pfam" id="PF08640"/>
    </source>
</evidence>
<dbReference type="FunFam" id="1.25.40.10:FF:001123">
    <property type="entry name" value="UTP6 small subunit processome component"/>
    <property type="match status" value="1"/>
</dbReference>
<dbReference type="SMART" id="SM00386">
    <property type="entry name" value="HAT"/>
    <property type="match status" value="5"/>
</dbReference>
<evidence type="ECO:0000313" key="8">
    <source>
        <dbReference type="EMBL" id="SBP05839.1"/>
    </source>
</evidence>
<dbReference type="InterPro" id="IPR055347">
    <property type="entry name" value="UTP6_N"/>
</dbReference>
<comment type="subcellular location">
    <subcellularLocation>
        <location evidence="1">Nucleus</location>
        <location evidence="1">Nucleolus</location>
    </subcellularLocation>
</comment>
<dbReference type="GO" id="GO:0030515">
    <property type="term" value="F:snoRNA binding"/>
    <property type="evidence" value="ECO:0007669"/>
    <property type="project" value="InterPro"/>
</dbReference>
<dbReference type="GO" id="GO:0032040">
    <property type="term" value="C:small-subunit processome"/>
    <property type="evidence" value="ECO:0007669"/>
    <property type="project" value="TreeGrafter"/>
</dbReference>
<dbReference type="PANTHER" id="PTHR23271:SF1">
    <property type="entry name" value="U3 SMALL NUCLEOLAR RNA-ASSOCIATED PROTEIN 6 HOMOLOG"/>
    <property type="match status" value="1"/>
</dbReference>
<protein>
    <submittedName>
        <fullName evidence="8">UTP6, small subunit (SSU) processome component, homolog</fullName>
    </submittedName>
</protein>
<evidence type="ECO:0000256" key="2">
    <source>
        <dbReference type="ARBA" id="ARBA00010734"/>
    </source>
</evidence>
<accession>A0A1A7WJX9</accession>